<gene>
    <name evidence="1" type="primary">46</name>
    <name evidence="1" type="ORF">PBI_GAIA_46</name>
</gene>
<dbReference type="RefSeq" id="YP_009124789.1">
    <property type="nucleotide sequence ID" value="NC_026590.1"/>
</dbReference>
<name>A0A068F4J6_9CAUD</name>
<protein>
    <submittedName>
        <fullName evidence="1">Uncharacterized protein</fullName>
    </submittedName>
</protein>
<accession>A0A068F4J6</accession>
<dbReference type="OrthoDB" id="25625at10239"/>
<keyword evidence="2" id="KW-1185">Reference proteome</keyword>
<dbReference type="KEGG" id="vg:23679552"/>
<reference evidence="1 2" key="1">
    <citation type="submission" date="2014-03" db="EMBL/GenBank/DDBJ databases">
        <authorList>
            <person name="Yoder B.A."/>
            <person name="Colicchio M.A."/>
            <person name="Schafer C.E."/>
            <person name="Abrahim M.R."/>
            <person name="Adkins N.L."/>
            <person name="Burke K.A."/>
            <person name="Churilla B.M."/>
            <person name="Cohen K.L."/>
            <person name="Fasoranti T.O."/>
            <person name="Genkil J.S."/>
            <person name="Kramer Z.J."/>
            <person name="Prout A.K."/>
            <person name="Schwarz A.G."/>
            <person name="Tish M."/>
            <person name="Vispute N."/>
            <person name="Wilkes K.E."/>
            <person name="Williams C.R."/>
            <person name="Xiao X."/>
            <person name="Yu V.J."/>
            <person name="Lapin J.S."/>
            <person name="Ott C.T."/>
            <person name="Walburn T.D."/>
            <person name="Bradley K.W."/>
            <person name="Clarke D.Q."/>
            <person name="Lewis M.F."/>
            <person name="Barker L.P."/>
            <person name="Bailey C."/>
            <person name="Asai D.J."/>
            <person name="Bowman C.A."/>
            <person name="Russell D.A."/>
            <person name="Pope W.H."/>
            <person name="Jacobs-Sera D."/>
            <person name="Hendrix R.W."/>
            <person name="Hatfull G.F."/>
        </authorList>
    </citation>
    <scope>NUCLEOTIDE SEQUENCE [LARGE SCALE GENOMIC DNA]</scope>
</reference>
<proteinExistence type="predicted"/>
<organism evidence="1 2">
    <name type="scientific">Mycobacterium phage Gaia</name>
    <dbReference type="NCBI Taxonomy" id="1486472"/>
    <lineage>
        <taxon>Viruses</taxon>
        <taxon>Duplodnaviria</taxon>
        <taxon>Heunggongvirae</taxon>
        <taxon>Uroviricota</taxon>
        <taxon>Caudoviricetes</taxon>
        <taxon>Gaiavirus</taxon>
        <taxon>Gaiavirus gaia</taxon>
    </lineage>
</organism>
<dbReference type="Proteomes" id="UP000027491">
    <property type="component" value="Segment"/>
</dbReference>
<dbReference type="EMBL" id="KJ567043">
    <property type="protein sequence ID" value="AID58866.1"/>
    <property type="molecule type" value="Genomic_DNA"/>
</dbReference>
<evidence type="ECO:0000313" key="2">
    <source>
        <dbReference type="Proteomes" id="UP000027491"/>
    </source>
</evidence>
<dbReference type="GeneID" id="23679552"/>
<sequence>MSDVAYRARELLERVSSDPRLLHIEDAAEVVQVIADTAEEIDRLRAGGPWVEHVERQRAMKRERDGDCICDTNPETTNGPEETCPWHGREYRYWVDVVARQADEIDRLHALLRIAVGCCGKCPEIVGGGIDCTCAGNPRCPNNNETNHG</sequence>
<evidence type="ECO:0000313" key="1">
    <source>
        <dbReference type="EMBL" id="AID58866.1"/>
    </source>
</evidence>